<dbReference type="InterPro" id="IPR011992">
    <property type="entry name" value="EF-hand-dom_pair"/>
</dbReference>
<dbReference type="RefSeq" id="WP_184334754.1">
    <property type="nucleotide sequence ID" value="NZ_JACHHZ010000005.1"/>
</dbReference>
<accession>A0A841HRH8</accession>
<organism evidence="2 3">
    <name type="scientific">Povalibacter uvarum</name>
    <dbReference type="NCBI Taxonomy" id="732238"/>
    <lineage>
        <taxon>Bacteria</taxon>
        <taxon>Pseudomonadati</taxon>
        <taxon>Pseudomonadota</taxon>
        <taxon>Gammaproteobacteria</taxon>
        <taxon>Steroidobacterales</taxon>
        <taxon>Steroidobacteraceae</taxon>
        <taxon>Povalibacter</taxon>
    </lineage>
</organism>
<comment type="caution">
    <text evidence="2">The sequence shown here is derived from an EMBL/GenBank/DDBJ whole genome shotgun (WGS) entry which is preliminary data.</text>
</comment>
<dbReference type="PROSITE" id="PS50222">
    <property type="entry name" value="EF_HAND_2"/>
    <property type="match status" value="1"/>
</dbReference>
<protein>
    <submittedName>
        <fullName evidence="2">Ca2+-binding EF-hand superfamily protein</fullName>
    </submittedName>
</protein>
<dbReference type="EMBL" id="JACHHZ010000005">
    <property type="protein sequence ID" value="MBB6095373.1"/>
    <property type="molecule type" value="Genomic_DNA"/>
</dbReference>
<dbReference type="Gene3D" id="1.10.238.10">
    <property type="entry name" value="EF-hand"/>
    <property type="match status" value="1"/>
</dbReference>
<name>A0A841HRH8_9GAMM</name>
<dbReference type="Proteomes" id="UP000588068">
    <property type="component" value="Unassembled WGS sequence"/>
</dbReference>
<dbReference type="SUPFAM" id="SSF47473">
    <property type="entry name" value="EF-hand"/>
    <property type="match status" value="1"/>
</dbReference>
<proteinExistence type="predicted"/>
<feature type="domain" description="EF-hand" evidence="1">
    <location>
        <begin position="57"/>
        <end position="92"/>
    </location>
</feature>
<dbReference type="GO" id="GO:0005509">
    <property type="term" value="F:calcium ion binding"/>
    <property type="evidence" value="ECO:0007669"/>
    <property type="project" value="InterPro"/>
</dbReference>
<dbReference type="InterPro" id="IPR018247">
    <property type="entry name" value="EF_Hand_1_Ca_BS"/>
</dbReference>
<dbReference type="InterPro" id="IPR002048">
    <property type="entry name" value="EF_hand_dom"/>
</dbReference>
<evidence type="ECO:0000313" key="2">
    <source>
        <dbReference type="EMBL" id="MBB6095373.1"/>
    </source>
</evidence>
<keyword evidence="3" id="KW-1185">Reference proteome</keyword>
<evidence type="ECO:0000259" key="1">
    <source>
        <dbReference type="PROSITE" id="PS50222"/>
    </source>
</evidence>
<dbReference type="AlphaFoldDB" id="A0A841HRH8"/>
<gene>
    <name evidence="2" type="ORF">HNQ60_004263</name>
</gene>
<reference evidence="2 3" key="1">
    <citation type="submission" date="2020-08" db="EMBL/GenBank/DDBJ databases">
        <title>Genomic Encyclopedia of Type Strains, Phase IV (KMG-IV): sequencing the most valuable type-strain genomes for metagenomic binning, comparative biology and taxonomic classification.</title>
        <authorList>
            <person name="Goeker M."/>
        </authorList>
    </citation>
    <scope>NUCLEOTIDE SEQUENCE [LARGE SCALE GENOMIC DNA]</scope>
    <source>
        <strain evidence="2 3">DSM 26723</strain>
    </source>
</reference>
<sequence>MGSSIARRAQWIVGCAGLALCTVASVGNAQERIATAAPAFEQLDRNNDDRLSRTEAGYNRHLQSIFVESDIDGDGFVTRSEYETATKRIVVSEARR</sequence>
<dbReference type="PROSITE" id="PS00018">
    <property type="entry name" value="EF_HAND_1"/>
    <property type="match status" value="1"/>
</dbReference>
<evidence type="ECO:0000313" key="3">
    <source>
        <dbReference type="Proteomes" id="UP000588068"/>
    </source>
</evidence>